<dbReference type="Proteomes" id="UP001213000">
    <property type="component" value="Unassembled WGS sequence"/>
</dbReference>
<organism evidence="7 8">
    <name type="scientific">Leucocoprinus birnbaumii</name>
    <dbReference type="NCBI Taxonomy" id="56174"/>
    <lineage>
        <taxon>Eukaryota</taxon>
        <taxon>Fungi</taxon>
        <taxon>Dikarya</taxon>
        <taxon>Basidiomycota</taxon>
        <taxon>Agaricomycotina</taxon>
        <taxon>Agaricomycetes</taxon>
        <taxon>Agaricomycetidae</taxon>
        <taxon>Agaricales</taxon>
        <taxon>Agaricineae</taxon>
        <taxon>Agaricaceae</taxon>
        <taxon>Leucocoprinus</taxon>
    </lineage>
</organism>
<accession>A0AAD5YNG5</accession>
<keyword evidence="8" id="KW-1185">Reference proteome</keyword>
<evidence type="ECO:0000256" key="5">
    <source>
        <dbReference type="SAM" id="MobiDB-lite"/>
    </source>
</evidence>
<keyword evidence="3 4" id="KW-0175">Coiled coil</keyword>
<gene>
    <name evidence="7" type="ORF">NP233_g8067</name>
</gene>
<feature type="compositionally biased region" description="Low complexity" evidence="5">
    <location>
        <begin position="426"/>
        <end position="437"/>
    </location>
</feature>
<protein>
    <recommendedName>
        <fullName evidence="6">GRIP domain-containing protein</fullName>
    </recommendedName>
</protein>
<dbReference type="Pfam" id="PF10375">
    <property type="entry name" value="GRAB"/>
    <property type="match status" value="1"/>
</dbReference>
<feature type="compositionally biased region" description="Pro residues" evidence="5">
    <location>
        <begin position="1"/>
        <end position="12"/>
    </location>
</feature>
<feature type="coiled-coil region" evidence="4">
    <location>
        <begin position="47"/>
        <end position="116"/>
    </location>
</feature>
<feature type="domain" description="GRIP" evidence="6">
    <location>
        <begin position="305"/>
        <end position="356"/>
    </location>
</feature>
<feature type="region of interest" description="Disordered" evidence="5">
    <location>
        <begin position="411"/>
        <end position="472"/>
    </location>
</feature>
<comment type="subcellular location">
    <subcellularLocation>
        <location evidence="1">Golgi apparatus</location>
    </subcellularLocation>
</comment>
<evidence type="ECO:0000256" key="1">
    <source>
        <dbReference type="ARBA" id="ARBA00004555"/>
    </source>
</evidence>
<name>A0AAD5YNG5_9AGAR</name>
<dbReference type="GO" id="GO:0007030">
    <property type="term" value="P:Golgi organization"/>
    <property type="evidence" value="ECO:0007669"/>
    <property type="project" value="TreeGrafter"/>
</dbReference>
<evidence type="ECO:0000256" key="3">
    <source>
        <dbReference type="ARBA" id="ARBA00023054"/>
    </source>
</evidence>
<feature type="region of interest" description="Disordered" evidence="5">
    <location>
        <begin position="1"/>
        <end position="46"/>
    </location>
</feature>
<dbReference type="EMBL" id="JANIEX010000630">
    <property type="protein sequence ID" value="KAJ3564779.1"/>
    <property type="molecule type" value="Genomic_DNA"/>
</dbReference>
<evidence type="ECO:0000259" key="6">
    <source>
        <dbReference type="PROSITE" id="PS50913"/>
    </source>
</evidence>
<reference evidence="7" key="1">
    <citation type="submission" date="2022-07" db="EMBL/GenBank/DDBJ databases">
        <title>Genome Sequence of Leucocoprinus birnbaumii.</title>
        <authorList>
            <person name="Buettner E."/>
        </authorList>
    </citation>
    <scope>NUCLEOTIDE SEQUENCE</scope>
    <source>
        <strain evidence="7">VT141</strain>
    </source>
</reference>
<feature type="coiled-coil region" evidence="4">
    <location>
        <begin position="152"/>
        <end position="264"/>
    </location>
</feature>
<dbReference type="AlphaFoldDB" id="A0AAD5YNG5"/>
<dbReference type="InterPro" id="IPR019459">
    <property type="entry name" value="GRAB"/>
</dbReference>
<sequence length="472" mass="52517">MPDAPEPSPSPSSPKATTNGDHPQLKSDVVPEDNHDDDDVVEDEDPQAVIERLREELEQTREEKENLASQHQTLLSKVSNIRNTLGAKLKQDAEELDRQEQLISQLTSERSDLSSTLSLLQSELTTTSTELSSLQSKYDSLRAKMSVNTQETMHSERQVRDLQNQLEETKLDRDEWVRRCEEEKVVSEEARGECESLRREVEVLRGEREGLEGELEREREKARNLGVVLQDFQAAKDHELRQAVKDYESQLLQATQSLAEFKSRALNAENLKEKNLLIGKLRHEAVIMNEHLIEALRRLRRSSTETKSSVDGRLVTNILLQFLTTPRTDTKRFEMLALLGSILGWGEEEREKAGLQRAGAHAVSYQRSNGGSGTGGWGGGGGKSPELEKTDETESFSRLWVEFLLKEANAGDGVQQPPLTPSTTASSLPGSPVLSPSATKLPQVRRLASIGSAATASTPELVNGKGKERARE</sequence>
<dbReference type="PANTHER" id="PTHR18921:SF2">
    <property type="entry name" value="THYROID RECEPTOR-INTERACTING PROTEIN 11"/>
    <property type="match status" value="1"/>
</dbReference>
<keyword evidence="2" id="KW-0333">Golgi apparatus</keyword>
<dbReference type="GO" id="GO:0031267">
    <property type="term" value="F:small GTPase binding"/>
    <property type="evidence" value="ECO:0007669"/>
    <property type="project" value="TreeGrafter"/>
</dbReference>
<dbReference type="InterPro" id="IPR000237">
    <property type="entry name" value="GRIP_dom"/>
</dbReference>
<feature type="region of interest" description="Disordered" evidence="5">
    <location>
        <begin position="365"/>
        <end position="392"/>
    </location>
</feature>
<dbReference type="GO" id="GO:0005794">
    <property type="term" value="C:Golgi apparatus"/>
    <property type="evidence" value="ECO:0007669"/>
    <property type="project" value="UniProtKB-SubCell"/>
</dbReference>
<comment type="caution">
    <text evidence="7">The sequence shown here is derived from an EMBL/GenBank/DDBJ whole genome shotgun (WGS) entry which is preliminary data.</text>
</comment>
<evidence type="ECO:0000256" key="4">
    <source>
        <dbReference type="SAM" id="Coils"/>
    </source>
</evidence>
<dbReference type="GO" id="GO:0006888">
    <property type="term" value="P:endoplasmic reticulum to Golgi vesicle-mediated transport"/>
    <property type="evidence" value="ECO:0007669"/>
    <property type="project" value="TreeGrafter"/>
</dbReference>
<evidence type="ECO:0000313" key="7">
    <source>
        <dbReference type="EMBL" id="KAJ3564779.1"/>
    </source>
</evidence>
<dbReference type="PANTHER" id="PTHR18921">
    <property type="entry name" value="MYOSIN HEAVY CHAIN - RELATED"/>
    <property type="match status" value="1"/>
</dbReference>
<evidence type="ECO:0000256" key="2">
    <source>
        <dbReference type="ARBA" id="ARBA00023034"/>
    </source>
</evidence>
<feature type="compositionally biased region" description="Gly residues" evidence="5">
    <location>
        <begin position="370"/>
        <end position="383"/>
    </location>
</feature>
<dbReference type="Gene3D" id="1.10.287.1490">
    <property type="match status" value="1"/>
</dbReference>
<feature type="compositionally biased region" description="Acidic residues" evidence="5">
    <location>
        <begin position="30"/>
        <end position="46"/>
    </location>
</feature>
<dbReference type="PROSITE" id="PS50913">
    <property type="entry name" value="GRIP"/>
    <property type="match status" value="1"/>
</dbReference>
<evidence type="ECO:0000313" key="8">
    <source>
        <dbReference type="Proteomes" id="UP001213000"/>
    </source>
</evidence>
<proteinExistence type="predicted"/>